<comment type="caution">
    <text evidence="2">The sequence shown here is derived from an EMBL/GenBank/DDBJ whole genome shotgun (WGS) entry which is preliminary data.</text>
</comment>
<gene>
    <name evidence="2" type="ORF">LRHMDP3_1936</name>
</gene>
<accession>A0AB33XSX6</accession>
<sequence length="378" mass="41964">MKFKDFANKHRTLLVGVIIGVVVVFGIFRFIASQPANVLSYISPKFEGYDGYGTVDYDSSEVNKKIQTYLLAKNGISQKDIEAIMNDHVPSKFLTDVDERNKLVDAKNQLDSIKISFSKTSGLSNGDQVKLTVEATKDVPIKGGTKTFKVSGLKKPTHYTLKDVVGNAKPTFIGLDGYGAIKKNKIFDTHFIFNHEANLKNGEKVKFKLSSNYQNNQLSKGRVLSGTNSVVFKVSGLTPLASIADWTKLIDLNVAAAQSDHRTGDIFKFDIKPTATYISVADNPELKFWGDDDPYKDVPQSAKYISFATIMKITETDGNDAPTIKYQAYGYSSVPYYGGKLHTEKLDSLKDSDLLSEKSEKDVIANFKTNHSNYQKLN</sequence>
<evidence type="ECO:0000313" key="2">
    <source>
        <dbReference type="EMBL" id="EKS50112.1"/>
    </source>
</evidence>
<proteinExistence type="predicted"/>
<dbReference type="Proteomes" id="UP000009352">
    <property type="component" value="Unassembled WGS sequence"/>
</dbReference>
<protein>
    <submittedName>
        <fullName evidence="2">Uncharacterized protein</fullName>
    </submittedName>
</protein>
<keyword evidence="1" id="KW-1133">Transmembrane helix</keyword>
<reference evidence="2 3" key="1">
    <citation type="journal article" date="2013" name="Genome Announc.">
        <title>Draft Genome Sequence of Staphylococcus simulans UMC-CNS-990, Isolated from a Case of Chronic Bovine Mastitis.</title>
        <authorList>
            <person name="Calcutt M.J."/>
            <person name="Foecking M.F."/>
            <person name="Hsieh H.Y."/>
            <person name="Perry J."/>
            <person name="Stewart G.C."/>
            <person name="Middleton J.R."/>
        </authorList>
    </citation>
    <scope>NUCLEOTIDE SEQUENCE [LARGE SCALE GENOMIC DNA]</scope>
    <source>
        <strain evidence="2 3">LRHMDP3</strain>
    </source>
</reference>
<keyword evidence="1" id="KW-0472">Membrane</keyword>
<dbReference type="EMBL" id="AMQX01000010">
    <property type="protein sequence ID" value="EKS50112.1"/>
    <property type="molecule type" value="Genomic_DNA"/>
</dbReference>
<feature type="transmembrane region" description="Helical" evidence="1">
    <location>
        <begin position="12"/>
        <end position="32"/>
    </location>
</feature>
<evidence type="ECO:0000313" key="3">
    <source>
        <dbReference type="Proteomes" id="UP000009352"/>
    </source>
</evidence>
<evidence type="ECO:0000256" key="1">
    <source>
        <dbReference type="SAM" id="Phobius"/>
    </source>
</evidence>
<dbReference type="AlphaFoldDB" id="A0AB33XSX6"/>
<keyword evidence="1" id="KW-0812">Transmembrane</keyword>
<dbReference type="RefSeq" id="WP_005716834.1">
    <property type="nucleotide sequence ID" value="NZ_AMQX01000010.1"/>
</dbReference>
<name>A0AB33XSX6_LACRH</name>
<organism evidence="2 3">
    <name type="scientific">Lacticaseibacillus rhamnosus LRHMDP3</name>
    <dbReference type="NCBI Taxonomy" id="1203259"/>
    <lineage>
        <taxon>Bacteria</taxon>
        <taxon>Bacillati</taxon>
        <taxon>Bacillota</taxon>
        <taxon>Bacilli</taxon>
        <taxon>Lactobacillales</taxon>
        <taxon>Lactobacillaceae</taxon>
        <taxon>Lacticaseibacillus</taxon>
    </lineage>
</organism>